<keyword evidence="9 12" id="KW-0256">Endoplasmic reticulum</keyword>
<evidence type="ECO:0000256" key="8">
    <source>
        <dbReference type="ARBA" id="ARBA00022692"/>
    </source>
</evidence>
<feature type="region of interest" description="Disordered" evidence="13">
    <location>
        <begin position="396"/>
        <end position="417"/>
    </location>
</feature>
<evidence type="ECO:0000256" key="12">
    <source>
        <dbReference type="RuleBase" id="RU363112"/>
    </source>
</evidence>
<feature type="transmembrane region" description="Helical" evidence="12">
    <location>
        <begin position="479"/>
        <end position="502"/>
    </location>
</feature>
<evidence type="ECO:0000313" key="14">
    <source>
        <dbReference type="EMBL" id="KAL1839451.1"/>
    </source>
</evidence>
<evidence type="ECO:0000313" key="15">
    <source>
        <dbReference type="Proteomes" id="UP001583172"/>
    </source>
</evidence>
<feature type="transmembrane region" description="Helical" evidence="12">
    <location>
        <begin position="186"/>
        <end position="206"/>
    </location>
</feature>
<comment type="subcellular location">
    <subcellularLocation>
        <location evidence="1 12">Endoplasmic reticulum membrane</location>
        <topology evidence="1 12">Multi-pass membrane protein</topology>
    </subcellularLocation>
</comment>
<keyword evidence="10 12" id="KW-1133">Transmembrane helix</keyword>
<feature type="transmembrane region" description="Helical" evidence="12">
    <location>
        <begin position="295"/>
        <end position="316"/>
    </location>
</feature>
<keyword evidence="7 12" id="KW-0808">Transferase</keyword>
<keyword evidence="6 12" id="KW-0328">Glycosyltransferase</keyword>
<keyword evidence="11 12" id="KW-0472">Membrane</keyword>
<feature type="transmembrane region" description="Helical" evidence="12">
    <location>
        <begin position="336"/>
        <end position="352"/>
    </location>
</feature>
<evidence type="ECO:0000256" key="9">
    <source>
        <dbReference type="ARBA" id="ARBA00022824"/>
    </source>
</evidence>
<sequence length="505" mass="53819">MVKPNPQPPAPPKPKTHTNNAFFTNALTHPYRTLTIAFVAWKLILFLIAFGAVLAGEAYDSSADLVVHGTGSGTAPRNSLITRLVTRFSSWDAIYFVSIAHGGYLHEQYWAFGSGLPGVVRGVVTVARSLGLASPAGSDGGGAFVEAVTGIIVANTAHLLSTFTLYRLGEVVFESQQREQKQQTTLLPLLAALLHILSPAGLFLSAPYAESSFALLSFTGCLLFALACRLDGYGNHPVLRDAYTVLAGVVFGAATVFRSNGILNGIPFAWEAVRQLAGLVCEHPRRSKVDVLRRLVALGLGGVCVAAGTVIPQAVAYQRFCLGAGEGSVDPRPWCGGWVPSIYAFVQSYYWNTGFLRYWTISNLPLFLLAAPMLTVLGVSGMAQLRGELVPLSSTTAAPKSAPSEEKSAKISSQRSPTSSSSIQSLLTAAAAAQVLLAVLAFTSYHVQIITRLSSGYPLWYWWLAGKLVQKSTHKDAILANRVVTFAVAYAAVQGGLFASFLPPA</sequence>
<evidence type="ECO:0000256" key="2">
    <source>
        <dbReference type="ARBA" id="ARBA00004687"/>
    </source>
</evidence>
<comment type="pathway">
    <text evidence="2 12">Glycolipid biosynthesis; glycosylphosphatidylinositol-anchor biosynthesis.</text>
</comment>
<keyword evidence="5 12" id="KW-0337">GPI-anchor biosynthesis</keyword>
<dbReference type="InterPro" id="IPR007315">
    <property type="entry name" value="PIG-V/Gpi18"/>
</dbReference>
<evidence type="ECO:0000256" key="6">
    <source>
        <dbReference type="ARBA" id="ARBA00022676"/>
    </source>
</evidence>
<comment type="caution">
    <text evidence="14">The sequence shown here is derived from an EMBL/GenBank/DDBJ whole genome shotgun (WGS) entry which is preliminary data.</text>
</comment>
<comment type="similarity">
    <text evidence="3 12">Belongs to the PIGV family.</text>
</comment>
<comment type="function">
    <text evidence="12">Mannosyltransferase involved in glycosylphosphatidylinositol-anchor biosynthesis.</text>
</comment>
<gene>
    <name evidence="14" type="ORF">VTJ49DRAFT_1489</name>
</gene>
<dbReference type="EMBL" id="JAZGSY010000156">
    <property type="protein sequence ID" value="KAL1839451.1"/>
    <property type="molecule type" value="Genomic_DNA"/>
</dbReference>
<dbReference type="EC" id="2.4.1.-" evidence="12"/>
<keyword evidence="8 12" id="KW-0812">Transmembrane</keyword>
<evidence type="ECO:0000256" key="3">
    <source>
        <dbReference type="ARBA" id="ARBA00008698"/>
    </source>
</evidence>
<organism evidence="14 15">
    <name type="scientific">Humicola insolens</name>
    <name type="common">Soft-rot fungus</name>
    <dbReference type="NCBI Taxonomy" id="85995"/>
    <lineage>
        <taxon>Eukaryota</taxon>
        <taxon>Fungi</taxon>
        <taxon>Dikarya</taxon>
        <taxon>Ascomycota</taxon>
        <taxon>Pezizomycotina</taxon>
        <taxon>Sordariomycetes</taxon>
        <taxon>Sordariomycetidae</taxon>
        <taxon>Sordariales</taxon>
        <taxon>Chaetomiaceae</taxon>
        <taxon>Mycothermus</taxon>
    </lineage>
</organism>
<dbReference type="PANTHER" id="PTHR12468:SF2">
    <property type="entry name" value="GPI MANNOSYLTRANSFERASE 2"/>
    <property type="match status" value="1"/>
</dbReference>
<evidence type="ECO:0000256" key="10">
    <source>
        <dbReference type="ARBA" id="ARBA00022989"/>
    </source>
</evidence>
<evidence type="ECO:0000256" key="11">
    <source>
        <dbReference type="ARBA" id="ARBA00023136"/>
    </source>
</evidence>
<evidence type="ECO:0000256" key="5">
    <source>
        <dbReference type="ARBA" id="ARBA00022502"/>
    </source>
</evidence>
<evidence type="ECO:0000256" key="4">
    <source>
        <dbReference type="ARBA" id="ARBA00013795"/>
    </source>
</evidence>
<evidence type="ECO:0000256" key="7">
    <source>
        <dbReference type="ARBA" id="ARBA00022679"/>
    </source>
</evidence>
<feature type="transmembrane region" description="Helical" evidence="12">
    <location>
        <begin position="364"/>
        <end position="385"/>
    </location>
</feature>
<evidence type="ECO:0000256" key="13">
    <source>
        <dbReference type="SAM" id="MobiDB-lite"/>
    </source>
</evidence>
<dbReference type="PANTHER" id="PTHR12468">
    <property type="entry name" value="GPI MANNOSYLTRANSFERASE 2"/>
    <property type="match status" value="1"/>
</dbReference>
<feature type="transmembrane region" description="Helical" evidence="12">
    <location>
        <begin position="423"/>
        <end position="445"/>
    </location>
</feature>
<accession>A0ABR3VCI5</accession>
<evidence type="ECO:0000256" key="1">
    <source>
        <dbReference type="ARBA" id="ARBA00004477"/>
    </source>
</evidence>
<dbReference type="Proteomes" id="UP001583172">
    <property type="component" value="Unassembled WGS sequence"/>
</dbReference>
<keyword evidence="15" id="KW-1185">Reference proteome</keyword>
<protein>
    <recommendedName>
        <fullName evidence="4 12">GPI mannosyltransferase 2</fullName>
        <ecNumber evidence="12">2.4.1.-</ecNumber>
    </recommendedName>
</protein>
<feature type="transmembrane region" description="Helical" evidence="12">
    <location>
        <begin position="34"/>
        <end position="55"/>
    </location>
</feature>
<feature type="transmembrane region" description="Helical" evidence="12">
    <location>
        <begin position="212"/>
        <end position="230"/>
    </location>
</feature>
<dbReference type="Pfam" id="PF04188">
    <property type="entry name" value="Mannosyl_trans2"/>
    <property type="match status" value="1"/>
</dbReference>
<name>A0ABR3VCI5_HUMIN</name>
<reference evidence="14 15" key="1">
    <citation type="journal article" date="2024" name="Commun. Biol.">
        <title>Comparative genomic analysis of thermophilic fungi reveals convergent evolutionary adaptations and gene losses.</title>
        <authorList>
            <person name="Steindorff A.S."/>
            <person name="Aguilar-Pontes M.V."/>
            <person name="Robinson A.J."/>
            <person name="Andreopoulos B."/>
            <person name="LaButti K."/>
            <person name="Kuo A."/>
            <person name="Mondo S."/>
            <person name="Riley R."/>
            <person name="Otillar R."/>
            <person name="Haridas S."/>
            <person name="Lipzen A."/>
            <person name="Grimwood J."/>
            <person name="Schmutz J."/>
            <person name="Clum A."/>
            <person name="Reid I.D."/>
            <person name="Moisan M.C."/>
            <person name="Butler G."/>
            <person name="Nguyen T.T.M."/>
            <person name="Dewar K."/>
            <person name="Conant G."/>
            <person name="Drula E."/>
            <person name="Henrissat B."/>
            <person name="Hansel C."/>
            <person name="Singer S."/>
            <person name="Hutchinson M.I."/>
            <person name="de Vries R.P."/>
            <person name="Natvig D.O."/>
            <person name="Powell A.J."/>
            <person name="Tsang A."/>
            <person name="Grigoriev I.V."/>
        </authorList>
    </citation>
    <scope>NUCLEOTIDE SEQUENCE [LARGE SCALE GENOMIC DNA]</scope>
    <source>
        <strain evidence="14 15">CBS 620.91</strain>
    </source>
</reference>
<proteinExistence type="inferred from homology"/>